<proteinExistence type="predicted"/>
<evidence type="ECO:0000256" key="1">
    <source>
        <dbReference type="SAM" id="MobiDB-lite"/>
    </source>
</evidence>
<dbReference type="Proteomes" id="UP000244722">
    <property type="component" value="Unassembled WGS sequence"/>
</dbReference>
<dbReference type="AlphaFoldDB" id="A0A2T6ZMZ2"/>
<feature type="compositionally biased region" description="Low complexity" evidence="1">
    <location>
        <begin position="10"/>
        <end position="32"/>
    </location>
</feature>
<dbReference type="EMBL" id="NESQ01000172">
    <property type="protein sequence ID" value="PUU76855.1"/>
    <property type="molecule type" value="Genomic_DNA"/>
</dbReference>
<feature type="region of interest" description="Disordered" evidence="1">
    <location>
        <begin position="252"/>
        <end position="276"/>
    </location>
</feature>
<feature type="region of interest" description="Disordered" evidence="1">
    <location>
        <begin position="206"/>
        <end position="226"/>
    </location>
</feature>
<keyword evidence="3" id="KW-1185">Reference proteome</keyword>
<sequence length="276" mass="30624">MATSPTQYISALSLASSPSPSSHRAPPQSQSSDKPTPSYRSLLKSHRRLESTIAGLQSQLNEEKRSAAWWKNRVCELDARCRSIDVDLARVTKEKHILDRAVAKFQMRERLVPRMIEAAAQTDEDEEGGGNATERREAESRKDLVIKALVQMVWNKRAESVPLSTSVPAGCECDAAEVLRNLFSEPPNATRTMGALDGRDNGRAPFVQSPPHPHPEAASKARQEKREALKMRLWAARDKVDGLRKENGVLEELLQEGSEADRNPIAEGDGDEFGYD</sequence>
<comment type="caution">
    <text evidence="2">The sequence shown here is derived from an EMBL/GenBank/DDBJ whole genome shotgun (WGS) entry which is preliminary data.</text>
</comment>
<feature type="region of interest" description="Disordered" evidence="1">
    <location>
        <begin position="1"/>
        <end position="40"/>
    </location>
</feature>
<organism evidence="2 3">
    <name type="scientific">Tuber borchii</name>
    <name type="common">White truffle</name>
    <dbReference type="NCBI Taxonomy" id="42251"/>
    <lineage>
        <taxon>Eukaryota</taxon>
        <taxon>Fungi</taxon>
        <taxon>Dikarya</taxon>
        <taxon>Ascomycota</taxon>
        <taxon>Pezizomycotina</taxon>
        <taxon>Pezizomycetes</taxon>
        <taxon>Pezizales</taxon>
        <taxon>Tuberaceae</taxon>
        <taxon>Tuber</taxon>
    </lineage>
</organism>
<protein>
    <submittedName>
        <fullName evidence="2">Uncharacterized protein</fullName>
    </submittedName>
</protein>
<accession>A0A2T6ZMZ2</accession>
<evidence type="ECO:0000313" key="2">
    <source>
        <dbReference type="EMBL" id="PUU76855.1"/>
    </source>
</evidence>
<evidence type="ECO:0000313" key="3">
    <source>
        <dbReference type="Proteomes" id="UP000244722"/>
    </source>
</evidence>
<feature type="compositionally biased region" description="Basic and acidic residues" evidence="1">
    <location>
        <begin position="213"/>
        <end position="226"/>
    </location>
</feature>
<name>A0A2T6ZMZ2_TUBBO</name>
<feature type="region of interest" description="Disordered" evidence="1">
    <location>
        <begin position="119"/>
        <end position="140"/>
    </location>
</feature>
<gene>
    <name evidence="2" type="ORF">B9Z19DRAFT_988953</name>
</gene>
<reference evidence="2 3" key="1">
    <citation type="submission" date="2017-04" db="EMBL/GenBank/DDBJ databases">
        <title>Draft genome sequence of Tuber borchii Vittad., a whitish edible truffle.</title>
        <authorList>
            <consortium name="DOE Joint Genome Institute"/>
            <person name="Murat C."/>
            <person name="Kuo A."/>
            <person name="Barry K.W."/>
            <person name="Clum A."/>
            <person name="Dockter R.B."/>
            <person name="Fauchery L."/>
            <person name="Iotti M."/>
            <person name="Kohler A."/>
            <person name="Labutti K."/>
            <person name="Lindquist E.A."/>
            <person name="Lipzen A."/>
            <person name="Ohm R.A."/>
            <person name="Wang M."/>
            <person name="Grigoriev I.V."/>
            <person name="Zambonelli A."/>
            <person name="Martin F.M."/>
        </authorList>
    </citation>
    <scope>NUCLEOTIDE SEQUENCE [LARGE SCALE GENOMIC DNA]</scope>
    <source>
        <strain evidence="2 3">Tbo3840</strain>
    </source>
</reference>
<dbReference type="OrthoDB" id="5345431at2759"/>